<dbReference type="PANTHER" id="PTHR43357:SF4">
    <property type="entry name" value="INNER MEMBRANE ABC TRANSPORTER PERMEASE PROTEIN YDCV"/>
    <property type="match status" value="1"/>
</dbReference>
<dbReference type="Proteomes" id="UP000077037">
    <property type="component" value="Unassembled WGS sequence"/>
</dbReference>
<keyword evidence="2 8" id="KW-0813">Transport</keyword>
<dbReference type="EMBL" id="FKBS01000006">
    <property type="protein sequence ID" value="SAH83977.1"/>
    <property type="molecule type" value="Genomic_DNA"/>
</dbReference>
<evidence type="ECO:0000256" key="6">
    <source>
        <dbReference type="ARBA" id="ARBA00022989"/>
    </source>
</evidence>
<evidence type="ECO:0000259" key="9">
    <source>
        <dbReference type="PROSITE" id="PS50928"/>
    </source>
</evidence>
<dbReference type="SUPFAM" id="SSF161098">
    <property type="entry name" value="MetI-like"/>
    <property type="match status" value="1"/>
</dbReference>
<keyword evidence="5 8" id="KW-0812">Transmembrane</keyword>
<dbReference type="AlphaFoldDB" id="A0A157KHC9"/>
<evidence type="ECO:0000256" key="2">
    <source>
        <dbReference type="ARBA" id="ARBA00022448"/>
    </source>
</evidence>
<comment type="similarity">
    <text evidence="8">Belongs to the binding-protein-dependent transport system permease family.</text>
</comment>
<feature type="transmembrane region" description="Helical" evidence="8">
    <location>
        <begin position="7"/>
        <end position="32"/>
    </location>
</feature>
<comment type="subcellular location">
    <subcellularLocation>
        <location evidence="1">Cell inner membrane</location>
        <topology evidence="1">Multi-pass membrane protein</topology>
    </subcellularLocation>
    <subcellularLocation>
        <location evidence="8">Cell membrane</location>
        <topology evidence="8">Multi-pass membrane protein</topology>
    </subcellularLocation>
</comment>
<evidence type="ECO:0000256" key="7">
    <source>
        <dbReference type="ARBA" id="ARBA00023136"/>
    </source>
</evidence>
<keyword evidence="4" id="KW-0997">Cell inner membrane</keyword>
<dbReference type="InterPro" id="IPR000515">
    <property type="entry name" value="MetI-like"/>
</dbReference>
<keyword evidence="3" id="KW-1003">Cell membrane</keyword>
<dbReference type="Pfam" id="PF00528">
    <property type="entry name" value="BPD_transp_1"/>
    <property type="match status" value="1"/>
</dbReference>
<dbReference type="GO" id="GO:0005886">
    <property type="term" value="C:plasma membrane"/>
    <property type="evidence" value="ECO:0007669"/>
    <property type="project" value="UniProtKB-SubCell"/>
</dbReference>
<keyword evidence="6 8" id="KW-1133">Transmembrane helix</keyword>
<sequence>MNSKNGPLALLFHAVFIAFILAPIVMVCAVAFTSEGFISLPSGGLSLRWFRAILDNPRFIDAFWFSMGLGALSASIAIVLAVPGALAIARNRFPGREALLAFFMSPLMIPHVVLGLAFLKFFTTVGLVGTYFGLVIAHVILIMPYALRLVLASATGIDPALERAALSLGASSWVAFRRVVLPLVLPGVISGWVIAFITSFDELTMSIFVASPSTTTLPVRIFLHIEDTIDPLVTAVSAVLIYATAIAIFILDRVIGLEKLFVGKGR</sequence>
<evidence type="ECO:0000256" key="1">
    <source>
        <dbReference type="ARBA" id="ARBA00004429"/>
    </source>
</evidence>
<dbReference type="CDD" id="cd06261">
    <property type="entry name" value="TM_PBP2"/>
    <property type="match status" value="1"/>
</dbReference>
<evidence type="ECO:0000256" key="3">
    <source>
        <dbReference type="ARBA" id="ARBA00022475"/>
    </source>
</evidence>
<keyword evidence="7 8" id="KW-0472">Membrane</keyword>
<evidence type="ECO:0000313" key="10">
    <source>
        <dbReference type="EMBL" id="SAH83977.1"/>
    </source>
</evidence>
<accession>A0A157KHC9</accession>
<feature type="transmembrane region" description="Helical" evidence="8">
    <location>
        <begin position="179"/>
        <end position="200"/>
    </location>
</feature>
<feature type="domain" description="ABC transmembrane type-1" evidence="9">
    <location>
        <begin position="63"/>
        <end position="251"/>
    </location>
</feature>
<evidence type="ECO:0000256" key="5">
    <source>
        <dbReference type="ARBA" id="ARBA00022692"/>
    </source>
</evidence>
<feature type="transmembrane region" description="Helical" evidence="8">
    <location>
        <begin position="98"/>
        <end position="119"/>
    </location>
</feature>
<name>A0A157KHC9_9BORD</name>
<dbReference type="Gene3D" id="1.10.3720.10">
    <property type="entry name" value="MetI-like"/>
    <property type="match status" value="1"/>
</dbReference>
<feature type="transmembrane region" description="Helical" evidence="8">
    <location>
        <begin position="125"/>
        <end position="147"/>
    </location>
</feature>
<proteinExistence type="inferred from homology"/>
<evidence type="ECO:0000313" key="11">
    <source>
        <dbReference type="Proteomes" id="UP000077037"/>
    </source>
</evidence>
<dbReference type="PANTHER" id="PTHR43357">
    <property type="entry name" value="INNER MEMBRANE ABC TRANSPORTER PERMEASE PROTEIN YDCV"/>
    <property type="match status" value="1"/>
</dbReference>
<evidence type="ECO:0000256" key="8">
    <source>
        <dbReference type="RuleBase" id="RU363032"/>
    </source>
</evidence>
<dbReference type="InterPro" id="IPR035906">
    <property type="entry name" value="MetI-like_sf"/>
</dbReference>
<feature type="transmembrane region" description="Helical" evidence="8">
    <location>
        <begin position="232"/>
        <end position="251"/>
    </location>
</feature>
<protein>
    <submittedName>
        <fullName evidence="10">Binding-protein-dependent transport system membrane protein</fullName>
    </submittedName>
</protein>
<reference evidence="10 11" key="1">
    <citation type="submission" date="2016-03" db="EMBL/GenBank/DDBJ databases">
        <authorList>
            <consortium name="Pathogen Informatics"/>
        </authorList>
    </citation>
    <scope>NUCLEOTIDE SEQUENCE [LARGE SCALE GENOMIC DNA]</scope>
    <source>
        <strain evidence="10 11">NCTC13364</strain>
    </source>
</reference>
<feature type="transmembrane region" description="Helical" evidence="8">
    <location>
        <begin position="63"/>
        <end position="86"/>
    </location>
</feature>
<dbReference type="PROSITE" id="PS50928">
    <property type="entry name" value="ABC_TM1"/>
    <property type="match status" value="1"/>
</dbReference>
<gene>
    <name evidence="10" type="primary">ydcV_1</name>
    <name evidence="10" type="ORF">SAMEA1982600_00358</name>
</gene>
<dbReference type="OrthoDB" id="9178195at2"/>
<dbReference type="GO" id="GO:0055085">
    <property type="term" value="P:transmembrane transport"/>
    <property type="evidence" value="ECO:0007669"/>
    <property type="project" value="InterPro"/>
</dbReference>
<dbReference type="RefSeq" id="WP_066406910.1">
    <property type="nucleotide sequence ID" value="NZ_FKBS01000006.1"/>
</dbReference>
<organism evidence="10 11">
    <name type="scientific">Bordetella ansorpii</name>
    <dbReference type="NCBI Taxonomy" id="288768"/>
    <lineage>
        <taxon>Bacteria</taxon>
        <taxon>Pseudomonadati</taxon>
        <taxon>Pseudomonadota</taxon>
        <taxon>Betaproteobacteria</taxon>
        <taxon>Burkholderiales</taxon>
        <taxon>Alcaligenaceae</taxon>
        <taxon>Bordetella</taxon>
    </lineage>
</organism>
<evidence type="ECO:0000256" key="4">
    <source>
        <dbReference type="ARBA" id="ARBA00022519"/>
    </source>
</evidence>